<dbReference type="EMBL" id="MBFA02000026">
    <property type="protein sequence ID" value="MUP13133.1"/>
    <property type="molecule type" value="Genomic_DNA"/>
</dbReference>
<evidence type="ECO:0000313" key="4">
    <source>
        <dbReference type="Proteomes" id="UP000179536"/>
    </source>
</evidence>
<evidence type="ECO:0000313" key="2">
    <source>
        <dbReference type="EMBL" id="MUP13133.1"/>
    </source>
</evidence>
<accession>A0ABD6HG28</accession>
<keyword evidence="3" id="KW-1185">Reference proteome</keyword>
<dbReference type="RefSeq" id="WP_139192416.1">
    <property type="nucleotide sequence ID" value="NZ_MBFA02000026.1"/>
</dbReference>
<reference evidence="3 4" key="1">
    <citation type="submission" date="2019-11" db="EMBL/GenBank/DDBJ databases">
        <title>Whole-genome sequencing of Allorhizobium vitis.</title>
        <authorList>
            <person name="Gan H.M."/>
            <person name="Savka M.A."/>
        </authorList>
    </citation>
    <scope>NUCLEOTIDE SEQUENCE [LARGE SCALE GENOMIC DNA]</scope>
    <source>
        <strain evidence="2 4">RF2/1</strain>
        <strain evidence="1 3">T1/7</strain>
    </source>
</reference>
<proteinExistence type="predicted"/>
<name>A0ABD6HG28_AGRVI</name>
<dbReference type="Proteomes" id="UP000179454">
    <property type="component" value="Unassembled WGS sequence"/>
</dbReference>
<evidence type="ECO:0000313" key="1">
    <source>
        <dbReference type="EMBL" id="MUO44119.1"/>
    </source>
</evidence>
<dbReference type="EMBL" id="MBFE02000016">
    <property type="protein sequence ID" value="MUO44119.1"/>
    <property type="molecule type" value="Genomic_DNA"/>
</dbReference>
<sequence>MANAMLNMHVIQLRMMSVKQAADYASLPFRRFLRIYSVRPVALPDSKPCCDVCGVDGWLDQIKAGDADTVAEKGRL</sequence>
<dbReference type="Proteomes" id="UP000179536">
    <property type="component" value="Unassembled WGS sequence"/>
</dbReference>
<organism evidence="2 4">
    <name type="scientific">Agrobacterium vitis</name>
    <name type="common">Rhizobium vitis</name>
    <dbReference type="NCBI Taxonomy" id="373"/>
    <lineage>
        <taxon>Bacteria</taxon>
        <taxon>Pseudomonadati</taxon>
        <taxon>Pseudomonadota</taxon>
        <taxon>Alphaproteobacteria</taxon>
        <taxon>Hyphomicrobiales</taxon>
        <taxon>Rhizobiaceae</taxon>
        <taxon>Rhizobium/Agrobacterium group</taxon>
        <taxon>Agrobacterium</taxon>
    </lineage>
</organism>
<evidence type="ECO:0000313" key="3">
    <source>
        <dbReference type="Proteomes" id="UP000179454"/>
    </source>
</evidence>
<gene>
    <name evidence="2" type="ORF">BBK91_025130</name>
    <name evidence="1" type="ORF">BBL17_020295</name>
</gene>
<dbReference type="AlphaFoldDB" id="A0ABD6HG28"/>
<comment type="caution">
    <text evidence="2">The sequence shown here is derived from an EMBL/GenBank/DDBJ whole genome shotgun (WGS) entry which is preliminary data.</text>
</comment>
<protein>
    <submittedName>
        <fullName evidence="2">Uncharacterized protein</fullName>
    </submittedName>
</protein>